<dbReference type="OrthoDB" id="958025at2"/>
<dbReference type="Proteomes" id="UP000307702">
    <property type="component" value="Unassembled WGS sequence"/>
</dbReference>
<gene>
    <name evidence="10" type="ORF">FCS21_03205</name>
</gene>
<dbReference type="AlphaFoldDB" id="A0A8H2PLB8"/>
<evidence type="ECO:0000256" key="3">
    <source>
        <dbReference type="ARBA" id="ARBA00022475"/>
    </source>
</evidence>
<dbReference type="EMBL" id="SZVP01000002">
    <property type="protein sequence ID" value="TMM46801.1"/>
    <property type="molecule type" value="Genomic_DNA"/>
</dbReference>
<comment type="similarity">
    <text evidence="2">Belongs to the UPF0283 family.</text>
</comment>
<evidence type="ECO:0000256" key="4">
    <source>
        <dbReference type="ARBA" id="ARBA00022519"/>
    </source>
</evidence>
<evidence type="ECO:0000256" key="9">
    <source>
        <dbReference type="SAM" id="Phobius"/>
    </source>
</evidence>
<feature type="transmembrane region" description="Helical" evidence="9">
    <location>
        <begin position="146"/>
        <end position="167"/>
    </location>
</feature>
<dbReference type="NCBIfam" id="TIGR01620">
    <property type="entry name" value="hyp_HI0043"/>
    <property type="match status" value="1"/>
</dbReference>
<protein>
    <submittedName>
        <fullName evidence="10">TIGR01620 family protein</fullName>
    </submittedName>
</protein>
<dbReference type="InterPro" id="IPR006507">
    <property type="entry name" value="UPF0283"/>
</dbReference>
<keyword evidence="4" id="KW-0997">Cell inner membrane</keyword>
<evidence type="ECO:0000256" key="6">
    <source>
        <dbReference type="ARBA" id="ARBA00022989"/>
    </source>
</evidence>
<keyword evidence="3" id="KW-1003">Cell membrane</keyword>
<dbReference type="PANTHER" id="PTHR39342:SF1">
    <property type="entry name" value="UPF0283 MEMBRANE PROTEIN YCJF"/>
    <property type="match status" value="1"/>
</dbReference>
<dbReference type="InterPro" id="IPR021147">
    <property type="entry name" value="DUF697"/>
</dbReference>
<dbReference type="Pfam" id="PF05128">
    <property type="entry name" value="DUF697"/>
    <property type="match status" value="1"/>
</dbReference>
<evidence type="ECO:0000256" key="1">
    <source>
        <dbReference type="ARBA" id="ARBA00004429"/>
    </source>
</evidence>
<feature type="region of interest" description="Disordered" evidence="8">
    <location>
        <begin position="1"/>
        <end position="29"/>
    </location>
</feature>
<keyword evidence="6 9" id="KW-1133">Transmembrane helix</keyword>
<dbReference type="PANTHER" id="PTHR39342">
    <property type="entry name" value="UPF0283 MEMBRANE PROTEIN YCJF"/>
    <property type="match status" value="1"/>
</dbReference>
<dbReference type="RefSeq" id="WP_138620564.1">
    <property type="nucleotide sequence ID" value="NZ_SZVP01000002.1"/>
</dbReference>
<organism evidence="10 11">
    <name type="scientific">Colwellia ponticola</name>
    <dbReference type="NCBI Taxonomy" id="2304625"/>
    <lineage>
        <taxon>Bacteria</taxon>
        <taxon>Pseudomonadati</taxon>
        <taxon>Pseudomonadota</taxon>
        <taxon>Gammaproteobacteria</taxon>
        <taxon>Alteromonadales</taxon>
        <taxon>Colwelliaceae</taxon>
        <taxon>Colwellia</taxon>
    </lineage>
</organism>
<feature type="transmembrane region" description="Helical" evidence="9">
    <location>
        <begin position="285"/>
        <end position="303"/>
    </location>
</feature>
<evidence type="ECO:0000256" key="5">
    <source>
        <dbReference type="ARBA" id="ARBA00022692"/>
    </source>
</evidence>
<dbReference type="GO" id="GO:0005886">
    <property type="term" value="C:plasma membrane"/>
    <property type="evidence" value="ECO:0007669"/>
    <property type="project" value="UniProtKB-SubCell"/>
</dbReference>
<evidence type="ECO:0000256" key="8">
    <source>
        <dbReference type="SAM" id="MobiDB-lite"/>
    </source>
</evidence>
<keyword evidence="7 9" id="KW-0472">Membrane</keyword>
<keyword evidence="11" id="KW-1185">Reference proteome</keyword>
<feature type="transmembrane region" description="Helical" evidence="9">
    <location>
        <begin position="116"/>
        <end position="140"/>
    </location>
</feature>
<evidence type="ECO:0000313" key="11">
    <source>
        <dbReference type="Proteomes" id="UP000307702"/>
    </source>
</evidence>
<accession>A0A8H2PLB8</accession>
<keyword evidence="5 9" id="KW-0812">Transmembrane</keyword>
<sequence>MTIDNKSKAKISNTNSTTNKESNASYTGKHKEKLHQQQILFNESDIVVEGNKKFCKSEEATNPVTNRVTKQVVFDNDDYLPVLLDENGFDEIRKTELNSEQLNQEANAVKGGKRSWLWRIITTLLITLVTIEAVDFFITGFEQSPIIASLYALLLASLTLVSGNYLWREFIGLRQFKKRQQTKQQAIELLLIDGSIDSKIDINTGKDTKHFTSQSTKRARDFCDNISHNLPCDLAFDHPKEQQIWHEALTTEHNASELVELYSRVVLSKVDEKALNEVANFSTEAVVLVALSPVALIDMLIMLSRNLRMINKIAGLYGLKLGYWSRIKLIKQVFVNMAYAGASELIADFGSDMLGAELLGKLSSRFAQGLGAGMLTARLGAKTMELCRPIPFKEKPKLTDVRKKIAQQIKALVSPSK</sequence>
<evidence type="ECO:0000256" key="2">
    <source>
        <dbReference type="ARBA" id="ARBA00008255"/>
    </source>
</evidence>
<name>A0A8H2PLB8_9GAMM</name>
<reference evidence="10 11" key="1">
    <citation type="submission" date="2019-05" db="EMBL/GenBank/DDBJ databases">
        <title>Colwellia ponticola sp. nov., isolated from seawater.</title>
        <authorList>
            <person name="Yoon J.-H."/>
        </authorList>
    </citation>
    <scope>NUCLEOTIDE SEQUENCE [LARGE SCALE GENOMIC DNA]</scope>
    <source>
        <strain evidence="10 11">OISW-25</strain>
    </source>
</reference>
<proteinExistence type="inferred from homology"/>
<comment type="subcellular location">
    <subcellularLocation>
        <location evidence="1">Cell inner membrane</location>
        <topology evidence="1">Multi-pass membrane protein</topology>
    </subcellularLocation>
</comment>
<evidence type="ECO:0000313" key="10">
    <source>
        <dbReference type="EMBL" id="TMM46801.1"/>
    </source>
</evidence>
<comment type="caution">
    <text evidence="10">The sequence shown here is derived from an EMBL/GenBank/DDBJ whole genome shotgun (WGS) entry which is preliminary data.</text>
</comment>
<feature type="compositionally biased region" description="Low complexity" evidence="8">
    <location>
        <begin position="10"/>
        <end position="25"/>
    </location>
</feature>
<evidence type="ECO:0000256" key="7">
    <source>
        <dbReference type="ARBA" id="ARBA00023136"/>
    </source>
</evidence>